<dbReference type="Proteomes" id="UP000254079">
    <property type="component" value="Unassembled WGS sequence"/>
</dbReference>
<evidence type="ECO:0000256" key="10">
    <source>
        <dbReference type="ARBA" id="ARBA00049244"/>
    </source>
</evidence>
<evidence type="ECO:0000313" key="13">
    <source>
        <dbReference type="Proteomes" id="UP000254079"/>
    </source>
</evidence>
<dbReference type="InterPro" id="IPR002298">
    <property type="entry name" value="DNA_polymerase_A"/>
</dbReference>
<dbReference type="GO" id="GO:0006302">
    <property type="term" value="P:double-strand break repair"/>
    <property type="evidence" value="ECO:0007669"/>
    <property type="project" value="TreeGrafter"/>
</dbReference>
<comment type="catalytic activity">
    <reaction evidence="10">
        <text>DNA(n) + a 2'-deoxyribonucleoside 5'-triphosphate = DNA(n+1) + diphosphate</text>
        <dbReference type="Rhea" id="RHEA:22508"/>
        <dbReference type="Rhea" id="RHEA-COMP:17339"/>
        <dbReference type="Rhea" id="RHEA-COMP:17340"/>
        <dbReference type="ChEBI" id="CHEBI:33019"/>
        <dbReference type="ChEBI" id="CHEBI:61560"/>
        <dbReference type="ChEBI" id="CHEBI:173112"/>
        <dbReference type="EC" id="2.7.7.7"/>
    </reaction>
</comment>
<evidence type="ECO:0000256" key="3">
    <source>
        <dbReference type="ARBA" id="ARBA00012417"/>
    </source>
</evidence>
<dbReference type="InterPro" id="IPR001098">
    <property type="entry name" value="DNA-dir_DNA_pol_A_palm_dom"/>
</dbReference>
<evidence type="ECO:0000256" key="7">
    <source>
        <dbReference type="ARBA" id="ARBA00022705"/>
    </source>
</evidence>
<evidence type="ECO:0000256" key="2">
    <source>
        <dbReference type="ARBA" id="ARBA00011541"/>
    </source>
</evidence>
<protein>
    <recommendedName>
        <fullName evidence="4">DNA polymerase I</fullName>
        <ecNumber evidence="3">2.7.7.7</ecNumber>
    </recommendedName>
</protein>
<evidence type="ECO:0000256" key="5">
    <source>
        <dbReference type="ARBA" id="ARBA00022679"/>
    </source>
</evidence>
<dbReference type="SUPFAM" id="SSF56672">
    <property type="entry name" value="DNA/RNA polymerases"/>
    <property type="match status" value="1"/>
</dbReference>
<dbReference type="EC" id="2.7.7.7" evidence="3"/>
<dbReference type="InterPro" id="IPR019760">
    <property type="entry name" value="DNA-dir_DNA_pol_A_CS"/>
</dbReference>
<evidence type="ECO:0000256" key="8">
    <source>
        <dbReference type="ARBA" id="ARBA00022932"/>
    </source>
</evidence>
<keyword evidence="5 12" id="KW-0808">Transferase</keyword>
<evidence type="ECO:0000256" key="1">
    <source>
        <dbReference type="ARBA" id="ARBA00007705"/>
    </source>
</evidence>
<dbReference type="Pfam" id="PF00476">
    <property type="entry name" value="DNA_pol_A"/>
    <property type="match status" value="1"/>
</dbReference>
<feature type="domain" description="DNA-directed DNA polymerase family A palm" evidence="11">
    <location>
        <begin position="2"/>
        <end position="92"/>
    </location>
</feature>
<evidence type="ECO:0000313" key="12">
    <source>
        <dbReference type="EMBL" id="STI82441.1"/>
    </source>
</evidence>
<dbReference type="Gene3D" id="1.10.150.20">
    <property type="entry name" value="5' to 3' exonuclease, C-terminal subdomain"/>
    <property type="match status" value="1"/>
</dbReference>
<comment type="similarity">
    <text evidence="1">Belongs to the DNA polymerase type-A family.</text>
</comment>
<dbReference type="PANTHER" id="PTHR10133:SF27">
    <property type="entry name" value="DNA POLYMERASE NU"/>
    <property type="match status" value="1"/>
</dbReference>
<evidence type="ECO:0000256" key="9">
    <source>
        <dbReference type="ARBA" id="ARBA00023125"/>
    </source>
</evidence>
<name>A0A376U108_ECOLX</name>
<sequence>MTAFAEGKDIHRATAAEVFGLPLETVTSEQRRSAKAINFGLIYGMSAFGLARQLNIPRKEAQKYMDLYFERYPGVAGVYGTHPCSGERAGLR</sequence>
<dbReference type="EMBL" id="UGCP01000002">
    <property type="protein sequence ID" value="STI82441.1"/>
    <property type="molecule type" value="Genomic_DNA"/>
</dbReference>
<evidence type="ECO:0000256" key="4">
    <source>
        <dbReference type="ARBA" id="ARBA00020311"/>
    </source>
</evidence>
<evidence type="ECO:0000259" key="11">
    <source>
        <dbReference type="SMART" id="SM00482"/>
    </source>
</evidence>
<accession>A0A376U108</accession>
<dbReference type="GO" id="GO:0003887">
    <property type="term" value="F:DNA-directed DNA polymerase activity"/>
    <property type="evidence" value="ECO:0007669"/>
    <property type="project" value="UniProtKB-KW"/>
</dbReference>
<reference evidence="12 13" key="1">
    <citation type="submission" date="2018-06" db="EMBL/GenBank/DDBJ databases">
        <authorList>
            <consortium name="Pathogen Informatics"/>
            <person name="Doyle S."/>
        </authorList>
    </citation>
    <scope>NUCLEOTIDE SEQUENCE [LARGE SCALE GENOMIC DNA]</scope>
    <source>
        <strain evidence="12 13">NCTC8622</strain>
    </source>
</reference>
<dbReference type="GO" id="GO:0003677">
    <property type="term" value="F:DNA binding"/>
    <property type="evidence" value="ECO:0007669"/>
    <property type="project" value="UniProtKB-KW"/>
</dbReference>
<comment type="subunit">
    <text evidence="2">Single-chain monomer with multiple functions.</text>
</comment>
<keyword evidence="8" id="KW-0239">DNA-directed DNA polymerase</keyword>
<dbReference type="PRINTS" id="PR00868">
    <property type="entry name" value="DNAPOLI"/>
</dbReference>
<dbReference type="InterPro" id="IPR043502">
    <property type="entry name" value="DNA/RNA_pol_sf"/>
</dbReference>
<proteinExistence type="inferred from homology"/>
<dbReference type="PANTHER" id="PTHR10133">
    <property type="entry name" value="DNA POLYMERASE I"/>
    <property type="match status" value="1"/>
</dbReference>
<keyword evidence="7" id="KW-0235">DNA replication</keyword>
<dbReference type="GO" id="GO:0006261">
    <property type="term" value="P:DNA-templated DNA replication"/>
    <property type="evidence" value="ECO:0007669"/>
    <property type="project" value="InterPro"/>
</dbReference>
<dbReference type="SMART" id="SM00482">
    <property type="entry name" value="POLAc"/>
    <property type="match status" value="1"/>
</dbReference>
<gene>
    <name evidence="12" type="primary">polA_5</name>
    <name evidence="12" type="ORF">NCTC8622_01418</name>
</gene>
<organism evidence="12 13">
    <name type="scientific">Escherichia coli</name>
    <dbReference type="NCBI Taxonomy" id="562"/>
    <lineage>
        <taxon>Bacteria</taxon>
        <taxon>Pseudomonadati</taxon>
        <taxon>Pseudomonadota</taxon>
        <taxon>Gammaproteobacteria</taxon>
        <taxon>Enterobacterales</taxon>
        <taxon>Enterobacteriaceae</taxon>
        <taxon>Escherichia</taxon>
    </lineage>
</organism>
<dbReference type="PROSITE" id="PS00447">
    <property type="entry name" value="DNA_POLYMERASE_A"/>
    <property type="match status" value="1"/>
</dbReference>
<evidence type="ECO:0000256" key="6">
    <source>
        <dbReference type="ARBA" id="ARBA00022695"/>
    </source>
</evidence>
<keyword evidence="9" id="KW-0238">DNA-binding</keyword>
<keyword evidence="6 12" id="KW-0548">Nucleotidyltransferase</keyword>
<dbReference type="AlphaFoldDB" id="A0A376U108"/>